<dbReference type="EMBL" id="KZ821614">
    <property type="protein sequence ID" value="PYH74331.1"/>
    <property type="molecule type" value="Genomic_DNA"/>
</dbReference>
<dbReference type="AlphaFoldDB" id="A0A319BPM9"/>
<sequence length="68" mass="7633">MEQQQLSFFTCRLSLSSLFSHHSRPSRNGCLKFSILRGVCRVGSVYAAMAVVGFQFTGLHWQGSTTNY</sequence>
<gene>
    <name evidence="1" type="ORF">BO88DRAFT_400019</name>
</gene>
<name>A0A319BPM9_ASPVC</name>
<dbReference type="GeneID" id="37210053"/>
<evidence type="ECO:0000313" key="1">
    <source>
        <dbReference type="EMBL" id="PYH74331.1"/>
    </source>
</evidence>
<reference evidence="1" key="1">
    <citation type="submission" date="2016-12" db="EMBL/GenBank/DDBJ databases">
        <title>The genomes of Aspergillus section Nigri reveals drivers in fungal speciation.</title>
        <authorList>
            <consortium name="DOE Joint Genome Institute"/>
            <person name="Vesth T.C."/>
            <person name="Nybo J."/>
            <person name="Theobald S."/>
            <person name="Brandl J."/>
            <person name="Frisvad J.C."/>
            <person name="Nielsen K.F."/>
            <person name="Lyhne E.K."/>
            <person name="Kogle M.E."/>
            <person name="Kuo A."/>
            <person name="Riley R."/>
            <person name="Clum A."/>
            <person name="Nolan M."/>
            <person name="Lipzen A."/>
            <person name="Salamov A."/>
            <person name="Henrissat B."/>
            <person name="Wiebenga A."/>
            <person name="De Vries R.P."/>
            <person name="Grigoriev I.V."/>
            <person name="Mortensen U.H."/>
            <person name="Andersen M.R."/>
            <person name="Baker S.E."/>
        </authorList>
    </citation>
    <scope>NUCLEOTIDE SEQUENCE [LARGE SCALE GENOMIC DNA]</scope>
    <source>
        <strain evidence="1">CBS 113365</strain>
    </source>
</reference>
<keyword evidence="2" id="KW-1185">Reference proteome</keyword>
<evidence type="ECO:0000313" key="2">
    <source>
        <dbReference type="Proteomes" id="UP000248405"/>
    </source>
</evidence>
<proteinExistence type="predicted"/>
<dbReference type="RefSeq" id="XP_025568125.1">
    <property type="nucleotide sequence ID" value="XM_025705461.1"/>
</dbReference>
<accession>A0A319BPM9</accession>
<protein>
    <submittedName>
        <fullName evidence="1">Uncharacterized protein</fullName>
    </submittedName>
</protein>
<dbReference type="Proteomes" id="UP000248405">
    <property type="component" value="Unassembled WGS sequence"/>
</dbReference>
<organism evidence="1 2">
    <name type="scientific">Aspergillus vadensis (strain CBS 113365 / IMI 142717 / IBT 24658)</name>
    <dbReference type="NCBI Taxonomy" id="1448311"/>
    <lineage>
        <taxon>Eukaryota</taxon>
        <taxon>Fungi</taxon>
        <taxon>Dikarya</taxon>
        <taxon>Ascomycota</taxon>
        <taxon>Pezizomycotina</taxon>
        <taxon>Eurotiomycetes</taxon>
        <taxon>Eurotiomycetidae</taxon>
        <taxon>Eurotiales</taxon>
        <taxon>Aspergillaceae</taxon>
        <taxon>Aspergillus</taxon>
        <taxon>Aspergillus subgen. Circumdati</taxon>
    </lineage>
</organism>